<dbReference type="PANTHER" id="PTHR47036">
    <property type="entry name" value="COBALT-FACTOR III C(17)-METHYLTRANSFERASE-RELATED"/>
    <property type="match status" value="1"/>
</dbReference>
<dbReference type="GO" id="GO:0008168">
    <property type="term" value="F:methyltransferase activity"/>
    <property type="evidence" value="ECO:0007669"/>
    <property type="project" value="UniProtKB-KW"/>
</dbReference>
<dbReference type="PANTHER" id="PTHR47036:SF1">
    <property type="entry name" value="COBALT-FACTOR III C(17)-METHYLTRANSFERASE-RELATED"/>
    <property type="match status" value="1"/>
</dbReference>
<dbReference type="InterPro" id="IPR014776">
    <property type="entry name" value="4pyrrole_Mease_sub2"/>
</dbReference>
<dbReference type="Gene3D" id="3.40.1010.10">
    <property type="entry name" value="Cobalt-precorrin-4 Transmethylase, Domain 1"/>
    <property type="match status" value="1"/>
</dbReference>
<dbReference type="GO" id="GO:0009236">
    <property type="term" value="P:cobalamin biosynthetic process"/>
    <property type="evidence" value="ECO:0007669"/>
    <property type="project" value="UniProtKB-UniPathway"/>
</dbReference>
<feature type="domain" description="Tetrapyrrole methylase" evidence="6">
    <location>
        <begin position="1"/>
        <end position="205"/>
    </location>
</feature>
<protein>
    <submittedName>
        <fullName evidence="7">Methyltransferase</fullName>
    </submittedName>
</protein>
<comment type="pathway">
    <text evidence="1">Cofactor biosynthesis; adenosylcobalamin biosynthesis.</text>
</comment>
<evidence type="ECO:0000256" key="2">
    <source>
        <dbReference type="ARBA" id="ARBA00022573"/>
    </source>
</evidence>
<gene>
    <name evidence="7" type="ORF">SCABRO_00832</name>
</gene>
<dbReference type="EMBL" id="JRYO01000058">
    <property type="protein sequence ID" value="KHE93406.1"/>
    <property type="molecule type" value="Genomic_DNA"/>
</dbReference>
<comment type="caution">
    <text evidence="7">The sequence shown here is derived from an EMBL/GenBank/DDBJ whole genome shotgun (WGS) entry which is preliminary data.</text>
</comment>
<dbReference type="PATRIC" id="fig|237368.3.peg.905"/>
<dbReference type="InterPro" id="IPR051810">
    <property type="entry name" value="Precorrin_MeTrfase"/>
</dbReference>
<dbReference type="GO" id="GO:0032259">
    <property type="term" value="P:methylation"/>
    <property type="evidence" value="ECO:0007669"/>
    <property type="project" value="UniProtKB-KW"/>
</dbReference>
<sequence length="238" mass="25766">MVGIGPGNMENMSIRAVEVIKNSDCVIGYKTYINLIKELVEGKEVITSGMRSEIERASLAIEKAEAGKVVSVISSGDPGVFGMAGLVLEVANNCKLKIPVEVVPGIPSENAAAALLGAPLMHDHVTISLSDLLTPWDVIEKRVGLAAEGDFVVVLYNPKSSERKWQIEKTIEILLSRKSSDTPVGIVKSAMRKKQNVIITNLGDVLEHPIDMTTILIVGNSTTFVFDNYMVTKRGYNV</sequence>
<keyword evidence="5" id="KW-0949">S-adenosyl-L-methionine</keyword>
<accession>A0A0B0EN50</accession>
<evidence type="ECO:0000259" key="6">
    <source>
        <dbReference type="Pfam" id="PF00590"/>
    </source>
</evidence>
<evidence type="ECO:0000313" key="7">
    <source>
        <dbReference type="EMBL" id="KHE93406.1"/>
    </source>
</evidence>
<keyword evidence="2" id="KW-0169">Cobalamin biosynthesis</keyword>
<dbReference type="InterPro" id="IPR035996">
    <property type="entry name" value="4pyrrol_Methylase_sf"/>
</dbReference>
<dbReference type="Pfam" id="PF00590">
    <property type="entry name" value="TP_methylase"/>
    <property type="match status" value="1"/>
</dbReference>
<keyword evidence="3 7" id="KW-0489">Methyltransferase</keyword>
<evidence type="ECO:0000313" key="8">
    <source>
        <dbReference type="Proteomes" id="UP000030652"/>
    </source>
</evidence>
<dbReference type="NCBIfam" id="TIGR01466">
    <property type="entry name" value="cobJ_cbiH"/>
    <property type="match status" value="1"/>
</dbReference>
<name>A0A0B0EN50_9BACT</name>
<dbReference type="eggNOG" id="COG1010">
    <property type="taxonomic scope" value="Bacteria"/>
</dbReference>
<dbReference type="CDD" id="cd11646">
    <property type="entry name" value="Precorrin_3B_C17_MT"/>
    <property type="match status" value="1"/>
</dbReference>
<evidence type="ECO:0000256" key="3">
    <source>
        <dbReference type="ARBA" id="ARBA00022603"/>
    </source>
</evidence>
<dbReference type="InterPro" id="IPR014777">
    <property type="entry name" value="4pyrrole_Mease_sub1"/>
</dbReference>
<dbReference type="InterPro" id="IPR000878">
    <property type="entry name" value="4pyrrol_Mease"/>
</dbReference>
<dbReference type="Gene3D" id="3.30.950.10">
    <property type="entry name" value="Methyltransferase, Cobalt-precorrin-4 Transmethylase, Domain 2"/>
    <property type="match status" value="1"/>
</dbReference>
<keyword evidence="4 7" id="KW-0808">Transferase</keyword>
<evidence type="ECO:0000256" key="5">
    <source>
        <dbReference type="ARBA" id="ARBA00022691"/>
    </source>
</evidence>
<evidence type="ECO:0000256" key="4">
    <source>
        <dbReference type="ARBA" id="ARBA00022679"/>
    </source>
</evidence>
<evidence type="ECO:0000256" key="1">
    <source>
        <dbReference type="ARBA" id="ARBA00004953"/>
    </source>
</evidence>
<dbReference type="Proteomes" id="UP000030652">
    <property type="component" value="Unassembled WGS sequence"/>
</dbReference>
<proteinExistence type="predicted"/>
<dbReference type="SUPFAM" id="SSF53790">
    <property type="entry name" value="Tetrapyrrole methylase"/>
    <property type="match status" value="1"/>
</dbReference>
<dbReference type="UniPathway" id="UPA00148"/>
<dbReference type="AlphaFoldDB" id="A0A0B0EN50"/>
<organism evidence="7 8">
    <name type="scientific">Candidatus Scalindua brodae</name>
    <dbReference type="NCBI Taxonomy" id="237368"/>
    <lineage>
        <taxon>Bacteria</taxon>
        <taxon>Pseudomonadati</taxon>
        <taxon>Planctomycetota</taxon>
        <taxon>Candidatus Brocadiia</taxon>
        <taxon>Candidatus Brocadiales</taxon>
        <taxon>Candidatus Scalinduaceae</taxon>
        <taxon>Candidatus Scalindua</taxon>
    </lineage>
</organism>
<dbReference type="InterPro" id="IPR006363">
    <property type="entry name" value="Cbl_synth_CobJ/CibH_dom"/>
</dbReference>
<reference evidence="7 8" key="1">
    <citation type="submission" date="2014-10" db="EMBL/GenBank/DDBJ databases">
        <title>Draft genome of anammox bacterium scalindua brodae, obtained using differential coverage binning of sequence data from two enrichment reactors.</title>
        <authorList>
            <person name="Speth D.R."/>
            <person name="Russ L."/>
            <person name="Kartal B."/>
            <person name="Op den Camp H.J."/>
            <person name="Dutilh B.E."/>
            <person name="Jetten M.S."/>
        </authorList>
    </citation>
    <scope>NUCLEOTIDE SEQUENCE [LARGE SCALE GENOMIC DNA]</scope>
    <source>
        <strain evidence="7">RU1</strain>
    </source>
</reference>